<evidence type="ECO:0000313" key="2">
    <source>
        <dbReference type="EMBL" id="SMC21455.1"/>
    </source>
</evidence>
<feature type="transmembrane region" description="Helical" evidence="1">
    <location>
        <begin position="165"/>
        <end position="190"/>
    </location>
</feature>
<keyword evidence="3" id="KW-1185">Reference proteome</keyword>
<dbReference type="EMBL" id="FWXH01000003">
    <property type="protein sequence ID" value="SMC21455.1"/>
    <property type="molecule type" value="Genomic_DNA"/>
</dbReference>
<keyword evidence="1" id="KW-1133">Transmembrane helix</keyword>
<keyword evidence="1" id="KW-0812">Transmembrane</keyword>
<dbReference type="InterPro" id="IPR024529">
    <property type="entry name" value="ECF_trnsprt_substrate-spec"/>
</dbReference>
<dbReference type="RefSeq" id="WP_084114800.1">
    <property type="nucleotide sequence ID" value="NZ_FWXH01000003.1"/>
</dbReference>
<organism evidence="2 3">
    <name type="scientific">Clostridium acidisoli DSM 12555</name>
    <dbReference type="NCBI Taxonomy" id="1121291"/>
    <lineage>
        <taxon>Bacteria</taxon>
        <taxon>Bacillati</taxon>
        <taxon>Bacillota</taxon>
        <taxon>Clostridia</taxon>
        <taxon>Eubacteriales</taxon>
        <taxon>Clostridiaceae</taxon>
        <taxon>Clostridium</taxon>
    </lineage>
</organism>
<dbReference type="Proteomes" id="UP000192468">
    <property type="component" value="Unassembled WGS sequence"/>
</dbReference>
<proteinExistence type="predicted"/>
<keyword evidence="1" id="KW-0472">Membrane</keyword>
<name>A0A1W1XBN7_9CLOT</name>
<dbReference type="Pfam" id="PF12822">
    <property type="entry name" value="ECF_trnsprt"/>
    <property type="match status" value="1"/>
</dbReference>
<feature type="transmembrane region" description="Helical" evidence="1">
    <location>
        <begin position="122"/>
        <end position="145"/>
    </location>
</feature>
<evidence type="ECO:0000313" key="3">
    <source>
        <dbReference type="Proteomes" id="UP000192468"/>
    </source>
</evidence>
<dbReference type="GO" id="GO:0022857">
    <property type="term" value="F:transmembrane transporter activity"/>
    <property type="evidence" value="ECO:0007669"/>
    <property type="project" value="InterPro"/>
</dbReference>
<sequence>MKNENLSRKKIGVRQLTVIGMLSGISIMLGITGWGYIKLPILQATIMHVPVIIGAIIEGPIVGMCIGLIFGVSSIIQNMTTPTLLSFALINPLVSVFPRILIGIISYFAYKLIPIKNETVKTAVGAAMGSITNTVGVLGMIYILYLQQYATRMKISSSAAGKGILAVALTNGLPEAFAAVIITVPIVIAVKKVRRN</sequence>
<feature type="transmembrane region" description="Helical" evidence="1">
    <location>
        <begin position="12"/>
        <end position="37"/>
    </location>
</feature>
<dbReference type="STRING" id="1121291.SAMN02745134_01303"/>
<reference evidence="2 3" key="1">
    <citation type="submission" date="2017-04" db="EMBL/GenBank/DDBJ databases">
        <authorList>
            <person name="Afonso C.L."/>
            <person name="Miller P.J."/>
            <person name="Scott M.A."/>
            <person name="Spackman E."/>
            <person name="Goraichik I."/>
            <person name="Dimitrov K.M."/>
            <person name="Suarez D.L."/>
            <person name="Swayne D.E."/>
        </authorList>
    </citation>
    <scope>NUCLEOTIDE SEQUENCE [LARGE SCALE GENOMIC DNA]</scope>
    <source>
        <strain evidence="2 3">DSM 12555</strain>
    </source>
</reference>
<feature type="transmembrane region" description="Helical" evidence="1">
    <location>
        <begin position="49"/>
        <end position="72"/>
    </location>
</feature>
<feature type="transmembrane region" description="Helical" evidence="1">
    <location>
        <begin position="84"/>
        <end position="110"/>
    </location>
</feature>
<protein>
    <submittedName>
        <fullName evidence="2">Uncharacterized membrane protein</fullName>
    </submittedName>
</protein>
<accession>A0A1W1XBN7</accession>
<dbReference type="AlphaFoldDB" id="A0A1W1XBN7"/>
<gene>
    <name evidence="2" type="ORF">SAMN02745134_01303</name>
</gene>
<dbReference type="Gene3D" id="1.10.1760.20">
    <property type="match status" value="1"/>
</dbReference>
<evidence type="ECO:0000256" key="1">
    <source>
        <dbReference type="SAM" id="Phobius"/>
    </source>
</evidence>